<feature type="region of interest" description="Disordered" evidence="1">
    <location>
        <begin position="1"/>
        <end position="20"/>
    </location>
</feature>
<gene>
    <name evidence="2" type="ORF">PIB30_023622</name>
</gene>
<protein>
    <submittedName>
        <fullName evidence="2">Uncharacterized protein</fullName>
    </submittedName>
</protein>
<accession>A0ABU6QA62</accession>
<organism evidence="2 3">
    <name type="scientific">Stylosanthes scabra</name>
    <dbReference type="NCBI Taxonomy" id="79078"/>
    <lineage>
        <taxon>Eukaryota</taxon>
        <taxon>Viridiplantae</taxon>
        <taxon>Streptophyta</taxon>
        <taxon>Embryophyta</taxon>
        <taxon>Tracheophyta</taxon>
        <taxon>Spermatophyta</taxon>
        <taxon>Magnoliopsida</taxon>
        <taxon>eudicotyledons</taxon>
        <taxon>Gunneridae</taxon>
        <taxon>Pentapetalae</taxon>
        <taxon>rosids</taxon>
        <taxon>fabids</taxon>
        <taxon>Fabales</taxon>
        <taxon>Fabaceae</taxon>
        <taxon>Papilionoideae</taxon>
        <taxon>50 kb inversion clade</taxon>
        <taxon>dalbergioids sensu lato</taxon>
        <taxon>Dalbergieae</taxon>
        <taxon>Pterocarpus clade</taxon>
        <taxon>Stylosanthes</taxon>
    </lineage>
</organism>
<evidence type="ECO:0000313" key="3">
    <source>
        <dbReference type="Proteomes" id="UP001341840"/>
    </source>
</evidence>
<sequence length="90" mass="10256">MGKNIVFQESPNDPGKRSRLWSHDEVSRVLTKNKGTEAIQAIALNYAQPYEARWSTEAFSKTSQLRLLKIRRVHLPHGLDCLPSALRVLD</sequence>
<name>A0ABU6QA62_9FABA</name>
<dbReference type="EMBL" id="JASCZI010000083">
    <property type="protein sequence ID" value="MED6108403.1"/>
    <property type="molecule type" value="Genomic_DNA"/>
</dbReference>
<evidence type="ECO:0000313" key="2">
    <source>
        <dbReference type="EMBL" id="MED6108403.1"/>
    </source>
</evidence>
<keyword evidence="3" id="KW-1185">Reference proteome</keyword>
<proteinExistence type="predicted"/>
<evidence type="ECO:0000256" key="1">
    <source>
        <dbReference type="SAM" id="MobiDB-lite"/>
    </source>
</evidence>
<comment type="caution">
    <text evidence="2">The sequence shown here is derived from an EMBL/GenBank/DDBJ whole genome shotgun (WGS) entry which is preliminary data.</text>
</comment>
<reference evidence="2 3" key="1">
    <citation type="journal article" date="2023" name="Plants (Basel)">
        <title>Bridging the Gap: Combining Genomics and Transcriptomics Approaches to Understand Stylosanthes scabra, an Orphan Legume from the Brazilian Caatinga.</title>
        <authorList>
            <person name="Ferreira-Neto J.R.C."/>
            <person name="da Silva M.D."/>
            <person name="Binneck E."/>
            <person name="de Melo N.F."/>
            <person name="da Silva R.H."/>
            <person name="de Melo A.L.T.M."/>
            <person name="Pandolfi V."/>
            <person name="Bustamante F.O."/>
            <person name="Brasileiro-Vidal A.C."/>
            <person name="Benko-Iseppon A.M."/>
        </authorList>
    </citation>
    <scope>NUCLEOTIDE SEQUENCE [LARGE SCALE GENOMIC DNA]</scope>
    <source>
        <tissue evidence="2">Leaves</tissue>
    </source>
</reference>
<dbReference type="Proteomes" id="UP001341840">
    <property type="component" value="Unassembled WGS sequence"/>
</dbReference>